<evidence type="ECO:0000313" key="2">
    <source>
        <dbReference type="EMBL" id="CAB4126921.1"/>
    </source>
</evidence>
<dbReference type="InterPro" id="IPR052380">
    <property type="entry name" value="Viral_DNA_packaging_terminase"/>
</dbReference>
<dbReference type="PANTHER" id="PTHR39184:SF1">
    <property type="entry name" value="PBSX PHAGE TERMINASE LARGE SUBUNIT"/>
    <property type="match status" value="1"/>
</dbReference>
<accession>A0A6J5KY05</accession>
<dbReference type="EMBL" id="LR796200">
    <property type="protein sequence ID" value="CAB4126921.1"/>
    <property type="molecule type" value="Genomic_DNA"/>
</dbReference>
<dbReference type="InterPro" id="IPR035412">
    <property type="entry name" value="Terminase_L_N"/>
</dbReference>
<gene>
    <name evidence="2" type="ORF">UFOVP87_26</name>
</gene>
<feature type="domain" description="Phage terminase large subunit N-terminal" evidence="1">
    <location>
        <begin position="26"/>
        <end position="240"/>
    </location>
</feature>
<protein>
    <submittedName>
        <fullName evidence="2">XtmB Phage terminase large subunit</fullName>
    </submittedName>
</protein>
<dbReference type="PANTHER" id="PTHR39184">
    <property type="match status" value="1"/>
</dbReference>
<name>A0A6J5KY05_9CAUD</name>
<dbReference type="InterPro" id="IPR027417">
    <property type="entry name" value="P-loop_NTPase"/>
</dbReference>
<evidence type="ECO:0000259" key="1">
    <source>
        <dbReference type="Pfam" id="PF04466"/>
    </source>
</evidence>
<dbReference type="Pfam" id="PF04466">
    <property type="entry name" value="Terminase_3"/>
    <property type="match status" value="1"/>
</dbReference>
<dbReference type="NCBIfam" id="TIGR01547">
    <property type="entry name" value="phage_term_2"/>
    <property type="match status" value="1"/>
</dbReference>
<sequence length="485" mass="56203">MYTVKWCEWDKIINSTFLPLVNNTDRYLIMYGSRGSSKSDFTAKKLIYRCLTENYFRYILVRNTYNTIKDSQFKNIKDTVYSLGLQDLFHFKISPYEITCINGNEFLARGCDEPEKLKSLKDPTGVWWEEDIPEENDFKVITKTIRTTKTPYLQEIFTINPEVVGEYAQHWFFKKFFTGHYPAKMTFRDTQIIELDDVKTEIAFTCHHSTVKDNRWASNEYKAMLFSETDSHRYKIDALGLWSTKITGGNIYKKFNSARNTAKVKYNPRLPIHLSWDENMNPYLPCGVFQIEDKEIRMIDLILGRNPDNTVKAVSNEFKRKYPAHTSGLFIYGDATSQDAEVQKASVKGEEGFDMFDLIRKNLKEYNPTLRVNRSNPNVIPRVNFVNSIFESNEGGITFIIDKDLTEAITDFEQTKEAPDGRKAKVTVKDPSTGITYQPYGHITDLSDYIICYAFSKEYEQYKNGSSGESNLLLGVTAPNERSNY</sequence>
<organism evidence="2">
    <name type="scientific">uncultured Caudovirales phage</name>
    <dbReference type="NCBI Taxonomy" id="2100421"/>
    <lineage>
        <taxon>Viruses</taxon>
        <taxon>Duplodnaviria</taxon>
        <taxon>Heunggongvirae</taxon>
        <taxon>Uroviricota</taxon>
        <taxon>Caudoviricetes</taxon>
        <taxon>Peduoviridae</taxon>
        <taxon>Maltschvirus</taxon>
        <taxon>Maltschvirus maltsch</taxon>
    </lineage>
</organism>
<dbReference type="Gene3D" id="3.40.50.300">
    <property type="entry name" value="P-loop containing nucleotide triphosphate hydrolases"/>
    <property type="match status" value="1"/>
</dbReference>
<dbReference type="InterPro" id="IPR006437">
    <property type="entry name" value="Phage_terminase_lsu"/>
</dbReference>
<proteinExistence type="predicted"/>
<reference evidence="2" key="1">
    <citation type="submission" date="2020-04" db="EMBL/GenBank/DDBJ databases">
        <authorList>
            <person name="Chiriac C."/>
            <person name="Salcher M."/>
            <person name="Ghai R."/>
            <person name="Kavagutti S V."/>
        </authorList>
    </citation>
    <scope>NUCLEOTIDE SEQUENCE</scope>
</reference>